<name>A0ABW2U9M7_9BACT</name>
<proteinExistence type="predicted"/>
<evidence type="ECO:0000313" key="2">
    <source>
        <dbReference type="EMBL" id="MFC7669033.1"/>
    </source>
</evidence>
<organism evidence="2 3">
    <name type="scientific">Hymenobacter humi</name>
    <dbReference type="NCBI Taxonomy" id="1411620"/>
    <lineage>
        <taxon>Bacteria</taxon>
        <taxon>Pseudomonadati</taxon>
        <taxon>Bacteroidota</taxon>
        <taxon>Cytophagia</taxon>
        <taxon>Cytophagales</taxon>
        <taxon>Hymenobacteraceae</taxon>
        <taxon>Hymenobacter</taxon>
    </lineage>
</organism>
<protein>
    <submittedName>
        <fullName evidence="2">Helix-turn-helix domain-containing protein</fullName>
    </submittedName>
</protein>
<dbReference type="EMBL" id="JBHTEK010000001">
    <property type="protein sequence ID" value="MFC7669033.1"/>
    <property type="molecule type" value="Genomic_DNA"/>
</dbReference>
<dbReference type="SUPFAM" id="SSF46955">
    <property type="entry name" value="Putative DNA-binding domain"/>
    <property type="match status" value="1"/>
</dbReference>
<accession>A0ABW2U9M7</accession>
<dbReference type="PANTHER" id="PTHR34585">
    <property type="match status" value="1"/>
</dbReference>
<sequence>MPTASFVETNANNPNNMAQEMIFMQKEEFEQLQRTTLSQMKRMLEQELKLGTVEWLDNAQAQGLLKVSKRTLQAWRDKGLLGFSQIGSKIYYSRPEIDRFLLHHAHKSFAK</sequence>
<dbReference type="PANTHER" id="PTHR34585:SF22">
    <property type="entry name" value="HELIX-TURN-HELIX DOMAIN-CONTAINING PROTEIN"/>
    <property type="match status" value="1"/>
</dbReference>
<gene>
    <name evidence="2" type="ORF">ACFQT0_18000</name>
</gene>
<dbReference type="RefSeq" id="WP_380204545.1">
    <property type="nucleotide sequence ID" value="NZ_JBHTEK010000001.1"/>
</dbReference>
<dbReference type="Pfam" id="PF12728">
    <property type="entry name" value="HTH_17"/>
    <property type="match status" value="1"/>
</dbReference>
<dbReference type="InterPro" id="IPR041657">
    <property type="entry name" value="HTH_17"/>
</dbReference>
<comment type="caution">
    <text evidence="2">The sequence shown here is derived from an EMBL/GenBank/DDBJ whole genome shotgun (WGS) entry which is preliminary data.</text>
</comment>
<dbReference type="InterPro" id="IPR009061">
    <property type="entry name" value="DNA-bd_dom_put_sf"/>
</dbReference>
<evidence type="ECO:0000259" key="1">
    <source>
        <dbReference type="Pfam" id="PF12728"/>
    </source>
</evidence>
<dbReference type="Proteomes" id="UP001596513">
    <property type="component" value="Unassembled WGS sequence"/>
</dbReference>
<evidence type="ECO:0000313" key="3">
    <source>
        <dbReference type="Proteomes" id="UP001596513"/>
    </source>
</evidence>
<feature type="domain" description="Helix-turn-helix" evidence="1">
    <location>
        <begin position="55"/>
        <end position="101"/>
    </location>
</feature>
<keyword evidence="3" id="KW-1185">Reference proteome</keyword>
<reference evidence="3" key="1">
    <citation type="journal article" date="2019" name="Int. J. Syst. Evol. Microbiol.">
        <title>The Global Catalogue of Microorganisms (GCM) 10K type strain sequencing project: providing services to taxonomists for standard genome sequencing and annotation.</title>
        <authorList>
            <consortium name="The Broad Institute Genomics Platform"/>
            <consortium name="The Broad Institute Genome Sequencing Center for Infectious Disease"/>
            <person name="Wu L."/>
            <person name="Ma J."/>
        </authorList>
    </citation>
    <scope>NUCLEOTIDE SEQUENCE [LARGE SCALE GENOMIC DNA]</scope>
    <source>
        <strain evidence="3">JCM 19635</strain>
    </source>
</reference>